<protein>
    <recommendedName>
        <fullName evidence="4">SMC hinge domain-containing protein</fullName>
    </recommendedName>
</protein>
<dbReference type="InterPro" id="IPR058616">
    <property type="entry name" value="Ig_SMCHD1_8th"/>
</dbReference>
<evidence type="ECO:0000256" key="2">
    <source>
        <dbReference type="ARBA" id="ARBA00022454"/>
    </source>
</evidence>
<dbReference type="InterPro" id="IPR058611">
    <property type="entry name" value="Ig_SMCHD1_1st"/>
</dbReference>
<evidence type="ECO:0000256" key="3">
    <source>
        <dbReference type="SAM" id="MobiDB-lite"/>
    </source>
</evidence>
<dbReference type="SUPFAM" id="SSF75553">
    <property type="entry name" value="Smc hinge domain"/>
    <property type="match status" value="1"/>
</dbReference>
<sequence length="1991" mass="223711">MTESREARCCRSKNQNKCIKNVDNGTDKTHQTVVVYDCRIDGKDATERFVDIGDLDINDFLEVVSKEFAIPSNDTFVLTTTDRKELDFDRYEEIKKGNDKETLYLLQSEDQILPSATLERINFLPHYDTLIQSGMYEYYASEGQKALPYAFAELIDNALSATSGNTGVRMIDIRLLFNESLGKPAVVIIDNGCGMTAKQLNNWAVYRLSKFTRASSTLSSDHAEYVRPDPVPRSINSDISFFGVGGKQAVFYIGQSARMITKPVGIPDVHELVISKEEFERKEKNKEDIYAGFIRNRKVGDSSHVTSDEERFLHGIIQEELGKQSFTALVVTGIRQDHIVFLKQDFQLWTRELAHMYHYYIHGIHGNNMKESYRSSDCVSNIDIQISLLEKFPKIPRMVNLRQIAEDMQTLYINASSDTFEFKAYVDPDGIVEGILRYHPFLYDKETYPEDRCAIPASDEDDDGAVHNQARGKRPIFECFWNGRLIPYTTVSEFDWCSPPKKAAPVPMECYSRFSGVLFTNDRFQVSTNKLTFMDLELQLKSKETFFTRIVNGQEQRVTIQKEFNQWLKTCHEKLDKQVNFKGFKGMITRTDVNAKMRFPWATFSSINLACKIFKAGQYVKTTRTVPIFFGSIIRFLLYGHHDGDVYATGGDVELQLEPKALHDQVRTIPISKIDRGALNASIMKSINDDLARLPEELKVSWPEGNPWTQNDVRPAGTPLGPLCVEILNKKKESISRIPSLNPNSSKKTLSIELKIIWHSPPGDVETNFHIATHSPKWAFWFRSMENLNKLGKYTLYLNTILTESNVTTWAGNQLPNYRLDFTITEGSASSFVVAPVNMALCVGEPFNIPLQLLDAYGHPTHPNPDLKPLLECMSLDVHYEAVDTAGSILLIRGVRAKGLVHQSNTHNIKVVLPGLVPDSQTLKISILPGNPFSLNVKQEDPITVENRSSVTFDVEVQDMAGNITARPKLIVCCQLQVTTGSLSVMATDCSNTGAGILVSKEIALKNITGHRMVKATFNIPSQKSVAPVERHLRVVPSTCVSKLEVYNQAVKDSASGITVLRDREKISWVVGDLLQNLCFKLYDEAGREVPLSMERAQKIKVNWTVDISVEELAQGKLPNILVPSLVKDKHFYQVSYKDQLVFVDTSFTIVPLPDEPRHLKATLTETTLRMGEVLPGKLYLELTDQYGNKTDALNAACVDWLTVDADGIVKESLVFTWEESTHSILLTGLRFNPGFPGIRELLFHWKEFEEHVTIRVTAGVPAKLKLVDEPEEVNIKLLQVLNEKRIETPFFVQLVDEWGNPSPDKRVVVSLRPSSPALKISVSSQPVDKDGKYRFVVDRVEGPKGEYSLEFKGSLNKKPIPGPSVKFIIIPDPNKPVKLVVNYKTDSVFPAGGTMPVFSVSALSEEGSAIKNLNPADLSMLMWKGQHTETLCPPKGASVLKSSKPLGDEKVESLHFRDKVIPDRVGTYTIQFVLCLKKSTGLFSQQYVINVVASNPVKLAPDLKPPTPVVTNISDLTSRTLVENMTLNLLDPYNNPAGLTLSGQVLVTIECSNGSSNNAMPLFEGHAKSVQFVLENGKAFIPALSIMENSPGQDGNEYILVFRPSISGILLKGFELPFRFSNGILKTKLCELSRRKDILMQDIEKYKGWFETKNQLITELKNAVCEASNKERSLKLDLQKKDINVSRLSILEIESLTNQKIDDQVKLQRRRVCSIPDPFKGSLDILGKIGHLALVKDDDVATVISWHLLGEMDCVVTTTTAAARRVYEGTQGRQQVMPLDTVFYNNNRNRSLPHIRKGQACFNPIGNPVLALDVLIFLENAESCQKVFGSLLGNTILIDDLDSANHYRLRVVQSNIQCPTILTRQGERIFSTGKFGGLQNKAPTIEKLRGHVFGAPVSKECSILKTQIDLLREYQNAMQKSIQVNEDLQSQLRDIPLPERMRKKEDYKKKVEELKIVEADLASVQMQTPASRAKRFQEGAGNSTRKKRRL</sequence>
<comment type="subcellular location">
    <subcellularLocation>
        <location evidence="1">Chromosome</location>
    </subcellularLocation>
</comment>
<dbReference type="InterPro" id="IPR038892">
    <property type="entry name" value="SMCHD1"/>
</dbReference>
<feature type="region of interest" description="Disordered" evidence="3">
    <location>
        <begin position="1967"/>
        <end position="1991"/>
    </location>
</feature>
<accession>A0ABD0XUU0</accession>
<gene>
    <name evidence="5" type="ORF">UPYG_G00078180</name>
</gene>
<dbReference type="InterPro" id="IPR058617">
    <property type="entry name" value="Ig_SMCHD1_7th"/>
</dbReference>
<evidence type="ECO:0000313" key="6">
    <source>
        <dbReference type="Proteomes" id="UP001557470"/>
    </source>
</evidence>
<keyword evidence="2" id="KW-0158">Chromosome</keyword>
<name>A0ABD0XUU0_UMBPY</name>
<dbReference type="Gene3D" id="3.30.70.1620">
    <property type="match status" value="1"/>
</dbReference>
<dbReference type="SMART" id="SM00968">
    <property type="entry name" value="SMC_hinge"/>
    <property type="match status" value="1"/>
</dbReference>
<dbReference type="Pfam" id="PF22899">
    <property type="entry name" value="SMCHD1_S5"/>
    <property type="match status" value="1"/>
</dbReference>
<dbReference type="InterPro" id="IPR058614">
    <property type="entry name" value="Ig_SMCHD1_5th"/>
</dbReference>
<evidence type="ECO:0000259" key="4">
    <source>
        <dbReference type="SMART" id="SM00968"/>
    </source>
</evidence>
<dbReference type="Pfam" id="PF06470">
    <property type="entry name" value="SMC_hinge"/>
    <property type="match status" value="1"/>
</dbReference>
<feature type="domain" description="SMC hinge" evidence="4">
    <location>
        <begin position="1724"/>
        <end position="1849"/>
    </location>
</feature>
<dbReference type="Gene3D" id="3.30.565.10">
    <property type="entry name" value="Histidine kinase-like ATPase, C-terminal domain"/>
    <property type="match status" value="1"/>
</dbReference>
<proteinExistence type="predicted"/>
<dbReference type="PANTHER" id="PTHR22640">
    <property type="entry name" value="STRUCTURAL MAINTENANCE OF CHROMOSOMES FLEXIBLE HINGE DOMAIN-CONTAINING PROTEIN 1"/>
    <property type="match status" value="1"/>
</dbReference>
<dbReference type="Proteomes" id="UP001557470">
    <property type="component" value="Unassembled WGS sequence"/>
</dbReference>
<dbReference type="Pfam" id="PF26199">
    <property type="entry name" value="Ig_SMCHD1_8th"/>
    <property type="match status" value="1"/>
</dbReference>
<dbReference type="GO" id="GO:0005694">
    <property type="term" value="C:chromosome"/>
    <property type="evidence" value="ECO:0007669"/>
    <property type="project" value="UniProtKB-SubCell"/>
</dbReference>
<dbReference type="Pfam" id="PF13589">
    <property type="entry name" value="HATPase_c_3"/>
    <property type="match status" value="1"/>
</dbReference>
<keyword evidence="6" id="KW-1185">Reference proteome</keyword>
<organism evidence="5 6">
    <name type="scientific">Umbra pygmaea</name>
    <name type="common">Eastern mudminnow</name>
    <dbReference type="NCBI Taxonomy" id="75934"/>
    <lineage>
        <taxon>Eukaryota</taxon>
        <taxon>Metazoa</taxon>
        <taxon>Chordata</taxon>
        <taxon>Craniata</taxon>
        <taxon>Vertebrata</taxon>
        <taxon>Euteleostomi</taxon>
        <taxon>Actinopterygii</taxon>
        <taxon>Neopterygii</taxon>
        <taxon>Teleostei</taxon>
        <taxon>Protacanthopterygii</taxon>
        <taxon>Esociformes</taxon>
        <taxon>Umbridae</taxon>
        <taxon>Umbra</taxon>
    </lineage>
</organism>
<dbReference type="EMBL" id="JAGEUA010000002">
    <property type="protein sequence ID" value="KAL1006860.1"/>
    <property type="molecule type" value="Genomic_DNA"/>
</dbReference>
<dbReference type="Pfam" id="PF26195">
    <property type="entry name" value="Ig_SMCHD1_2nd"/>
    <property type="match status" value="1"/>
</dbReference>
<dbReference type="Pfam" id="PF26196">
    <property type="entry name" value="Ig_SMCHD1_4th"/>
    <property type="match status" value="1"/>
</dbReference>
<comment type="caution">
    <text evidence="5">The sequence shown here is derived from an EMBL/GenBank/DDBJ whole genome shotgun (WGS) entry which is preliminary data.</text>
</comment>
<dbReference type="SUPFAM" id="SSF55874">
    <property type="entry name" value="ATPase domain of HSP90 chaperone/DNA topoisomerase II/histidine kinase"/>
    <property type="match status" value="1"/>
</dbReference>
<dbReference type="InterPro" id="IPR058612">
    <property type="entry name" value="Ig_SMCHD1_2nd"/>
</dbReference>
<dbReference type="InterPro" id="IPR036890">
    <property type="entry name" value="HATPase_C_sf"/>
</dbReference>
<dbReference type="Pfam" id="PF26194">
    <property type="entry name" value="Ig_SMCHD1_1st"/>
    <property type="match status" value="1"/>
</dbReference>
<dbReference type="Gene3D" id="1.20.1060.20">
    <property type="match status" value="1"/>
</dbReference>
<dbReference type="Pfam" id="PF26201">
    <property type="entry name" value="Ig_SMCHD1_7th"/>
    <property type="match status" value="1"/>
</dbReference>
<evidence type="ECO:0000256" key="1">
    <source>
        <dbReference type="ARBA" id="ARBA00004286"/>
    </source>
</evidence>
<dbReference type="Pfam" id="PF26198">
    <property type="entry name" value="Ig_SMCHD1_6th"/>
    <property type="match status" value="1"/>
</dbReference>
<dbReference type="InterPro" id="IPR058615">
    <property type="entry name" value="Ig_SMCHD1_6th"/>
</dbReference>
<dbReference type="PANTHER" id="PTHR22640:SF2">
    <property type="entry name" value="STRUCTURAL MAINTENANCE OF CHROMOSOMES FLEXIBLE HINGE DOMAIN-CONTAINING PROTEIN 1"/>
    <property type="match status" value="1"/>
</dbReference>
<dbReference type="InterPro" id="IPR036277">
    <property type="entry name" value="SMC_hinge_sf"/>
</dbReference>
<dbReference type="InterPro" id="IPR055109">
    <property type="entry name" value="SMCHD1_S5"/>
</dbReference>
<dbReference type="Pfam" id="PF26197">
    <property type="entry name" value="Ig_SMCHD1_5th"/>
    <property type="match status" value="1"/>
</dbReference>
<dbReference type="InterPro" id="IPR010935">
    <property type="entry name" value="SMC_hinge"/>
</dbReference>
<reference evidence="5 6" key="1">
    <citation type="submission" date="2024-06" db="EMBL/GenBank/DDBJ databases">
        <authorList>
            <person name="Pan Q."/>
            <person name="Wen M."/>
            <person name="Jouanno E."/>
            <person name="Zahm M."/>
            <person name="Klopp C."/>
            <person name="Cabau C."/>
            <person name="Louis A."/>
            <person name="Berthelot C."/>
            <person name="Parey E."/>
            <person name="Roest Crollius H."/>
            <person name="Montfort J."/>
            <person name="Robinson-Rechavi M."/>
            <person name="Bouchez O."/>
            <person name="Lampietro C."/>
            <person name="Lopez Roques C."/>
            <person name="Donnadieu C."/>
            <person name="Postlethwait J."/>
            <person name="Bobe J."/>
            <person name="Verreycken H."/>
            <person name="Guiguen Y."/>
        </authorList>
    </citation>
    <scope>NUCLEOTIDE SEQUENCE [LARGE SCALE GENOMIC DNA]</scope>
    <source>
        <strain evidence="5">Up_M1</strain>
        <tissue evidence="5">Testis</tissue>
    </source>
</reference>
<dbReference type="InterPro" id="IPR058613">
    <property type="entry name" value="Ig_SMCHD1_4th"/>
</dbReference>
<evidence type="ECO:0000313" key="5">
    <source>
        <dbReference type="EMBL" id="KAL1006860.1"/>
    </source>
</evidence>